<name>A0A1M6CM35_9FLAO</name>
<gene>
    <name evidence="1" type="ORF">SAMN04488508_102182</name>
</gene>
<evidence type="ECO:0000313" key="2">
    <source>
        <dbReference type="Proteomes" id="UP000184432"/>
    </source>
</evidence>
<proteinExistence type="predicted"/>
<dbReference type="AlphaFoldDB" id="A0A1M6CM35"/>
<dbReference type="OrthoDB" id="1466769at2"/>
<evidence type="ECO:0000313" key="1">
    <source>
        <dbReference type="EMBL" id="SHI62077.1"/>
    </source>
</evidence>
<accession>A0A1M6CM35</accession>
<dbReference type="InterPro" id="IPR015003">
    <property type="entry name" value="DUF1853"/>
</dbReference>
<dbReference type="Pfam" id="PF08907">
    <property type="entry name" value="DUF1853"/>
    <property type="match status" value="1"/>
</dbReference>
<protein>
    <recommendedName>
        <fullName evidence="3">DUF1853 domain-containing protein</fullName>
    </recommendedName>
</protein>
<reference evidence="2" key="1">
    <citation type="submission" date="2016-11" db="EMBL/GenBank/DDBJ databases">
        <authorList>
            <person name="Varghese N."/>
            <person name="Submissions S."/>
        </authorList>
    </citation>
    <scope>NUCLEOTIDE SEQUENCE [LARGE SCALE GENOMIC DNA]</scope>
    <source>
        <strain evidence="2">DSM 22623</strain>
    </source>
</reference>
<sequence>MPLKEQYLSFLKTPVLWNNNGVFGIRSFHLDHNELDMSVPEPSEITFSENEVLGKRIEHFFNYYIKTSERYLLLLKNLQIFSDQITIGELDFIVQDLVKNKVIHIELVFKFYIYDPTFNDEMDRWIGPNRKDTFRQKIDKLRQKQLPLLFKKETIASLKELKLDPQDIDQSVCFMAHLFVPKSMIETFSTSFNLNCIIGYWIKDKEFSETTYGAHLFYIPQKKEWMVDPKYHSEWYSFTTTQKCVTEALQQKRSPLLWMKSGDQEFQRFFVVWW</sequence>
<dbReference type="RefSeq" id="WP_073314796.1">
    <property type="nucleotide sequence ID" value="NZ_FQYP01000002.1"/>
</dbReference>
<dbReference type="STRING" id="570521.SAMN04488508_102182"/>
<keyword evidence="2" id="KW-1185">Reference proteome</keyword>
<organism evidence="1 2">
    <name type="scientific">Aquimarina spongiae</name>
    <dbReference type="NCBI Taxonomy" id="570521"/>
    <lineage>
        <taxon>Bacteria</taxon>
        <taxon>Pseudomonadati</taxon>
        <taxon>Bacteroidota</taxon>
        <taxon>Flavobacteriia</taxon>
        <taxon>Flavobacteriales</taxon>
        <taxon>Flavobacteriaceae</taxon>
        <taxon>Aquimarina</taxon>
    </lineage>
</organism>
<dbReference type="EMBL" id="FQYP01000002">
    <property type="protein sequence ID" value="SHI62077.1"/>
    <property type="molecule type" value="Genomic_DNA"/>
</dbReference>
<evidence type="ECO:0008006" key="3">
    <source>
        <dbReference type="Google" id="ProtNLM"/>
    </source>
</evidence>
<dbReference type="Proteomes" id="UP000184432">
    <property type="component" value="Unassembled WGS sequence"/>
</dbReference>